<dbReference type="Pfam" id="PF00186">
    <property type="entry name" value="DHFR_1"/>
    <property type="match status" value="1"/>
</dbReference>
<dbReference type="PROSITE" id="PS00075">
    <property type="entry name" value="DHFR_1"/>
    <property type="match status" value="1"/>
</dbReference>
<comment type="pathway">
    <text evidence="1">Cofactor biosynthesis; tetrahydrofolate biosynthesis; 5,6,7,8-tetrahydrofolate from 7,8-dihydrofolate: step 1/1.</text>
</comment>
<reference evidence="9 10" key="1">
    <citation type="journal article" date="2018" name="Front. Microbiol.">
        <title>Genome-Wide Analysis of Corynespora cassiicola Leaf Fall Disease Putative Effectors.</title>
        <authorList>
            <person name="Lopez D."/>
            <person name="Ribeiro S."/>
            <person name="Label P."/>
            <person name="Fumanal B."/>
            <person name="Venisse J.S."/>
            <person name="Kohler A."/>
            <person name="de Oliveira R.R."/>
            <person name="Labutti K."/>
            <person name="Lipzen A."/>
            <person name="Lail K."/>
            <person name="Bauer D."/>
            <person name="Ohm R.A."/>
            <person name="Barry K.W."/>
            <person name="Spatafora J."/>
            <person name="Grigoriev I.V."/>
            <person name="Martin F.M."/>
            <person name="Pujade-Renaud V."/>
        </authorList>
    </citation>
    <scope>NUCLEOTIDE SEQUENCE [LARGE SCALE GENOMIC DNA]</scope>
    <source>
        <strain evidence="9 10">Philippines</strain>
    </source>
</reference>
<evidence type="ECO:0000313" key="10">
    <source>
        <dbReference type="Proteomes" id="UP000240883"/>
    </source>
</evidence>
<dbReference type="EMBL" id="KZ678128">
    <property type="protein sequence ID" value="PSN74134.1"/>
    <property type="molecule type" value="Genomic_DNA"/>
</dbReference>
<dbReference type="GO" id="GO:0046655">
    <property type="term" value="P:folic acid metabolic process"/>
    <property type="evidence" value="ECO:0007669"/>
    <property type="project" value="TreeGrafter"/>
</dbReference>
<dbReference type="InterPro" id="IPR001796">
    <property type="entry name" value="DHFR_dom"/>
</dbReference>
<comment type="similarity">
    <text evidence="7">Belongs to the dihydrofolate reductase family.</text>
</comment>
<dbReference type="OrthoDB" id="414698at2759"/>
<keyword evidence="6" id="KW-0560">Oxidoreductase</keyword>
<dbReference type="EC" id="1.5.1.3" evidence="2"/>
<name>A0A2T2P903_CORCC</name>
<dbReference type="GO" id="GO:0006730">
    <property type="term" value="P:one-carbon metabolic process"/>
    <property type="evidence" value="ECO:0007669"/>
    <property type="project" value="UniProtKB-KW"/>
</dbReference>
<dbReference type="Gene3D" id="3.40.430.10">
    <property type="entry name" value="Dihydrofolate Reductase, subunit A"/>
    <property type="match status" value="1"/>
</dbReference>
<dbReference type="CDD" id="cd00209">
    <property type="entry name" value="DHFR"/>
    <property type="match status" value="1"/>
</dbReference>
<evidence type="ECO:0000256" key="2">
    <source>
        <dbReference type="ARBA" id="ARBA00012856"/>
    </source>
</evidence>
<evidence type="ECO:0000256" key="4">
    <source>
        <dbReference type="ARBA" id="ARBA00022563"/>
    </source>
</evidence>
<dbReference type="Proteomes" id="UP000240883">
    <property type="component" value="Unassembled WGS sequence"/>
</dbReference>
<dbReference type="GO" id="GO:0046452">
    <property type="term" value="P:dihydrofolate metabolic process"/>
    <property type="evidence" value="ECO:0007669"/>
    <property type="project" value="TreeGrafter"/>
</dbReference>
<sequence length="219" mass="23964">MPPTKLPLTLILAATPSLGIGYKGALPWPMLKKEMGYFARVTKRVAPRTSTNASATSPTQPAHNAVIMGRRTWESIPPKFRPLPGRVNVVVTRNAAAVQVPASEGKSAEGDVLVCGSLEGAIEKLEQERTEGRVAGVFVIGGASLYEQALELRQADRVLLTRIGKEYECDTFFKVDLEKEAGWRRMATERLGEFTGEEVGGVVEEKGVEFEFLGFERVE</sequence>
<keyword evidence="10" id="KW-1185">Reference proteome</keyword>
<evidence type="ECO:0000256" key="1">
    <source>
        <dbReference type="ARBA" id="ARBA00004903"/>
    </source>
</evidence>
<gene>
    <name evidence="9" type="ORF">BS50DRAFT_595594</name>
</gene>
<evidence type="ECO:0000256" key="3">
    <source>
        <dbReference type="ARBA" id="ARBA00018886"/>
    </source>
</evidence>
<dbReference type="PRINTS" id="PR00070">
    <property type="entry name" value="DHFR"/>
</dbReference>
<evidence type="ECO:0000256" key="5">
    <source>
        <dbReference type="ARBA" id="ARBA00022857"/>
    </source>
</evidence>
<proteinExistence type="inferred from homology"/>
<evidence type="ECO:0000313" key="9">
    <source>
        <dbReference type="EMBL" id="PSN74134.1"/>
    </source>
</evidence>
<dbReference type="GO" id="GO:0005739">
    <property type="term" value="C:mitochondrion"/>
    <property type="evidence" value="ECO:0007669"/>
    <property type="project" value="TreeGrafter"/>
</dbReference>
<dbReference type="UniPathway" id="UPA00077">
    <property type="reaction ID" value="UER00158"/>
</dbReference>
<organism evidence="9 10">
    <name type="scientific">Corynespora cassiicola Philippines</name>
    <dbReference type="NCBI Taxonomy" id="1448308"/>
    <lineage>
        <taxon>Eukaryota</taxon>
        <taxon>Fungi</taxon>
        <taxon>Dikarya</taxon>
        <taxon>Ascomycota</taxon>
        <taxon>Pezizomycotina</taxon>
        <taxon>Dothideomycetes</taxon>
        <taxon>Pleosporomycetidae</taxon>
        <taxon>Pleosporales</taxon>
        <taxon>Corynesporascaceae</taxon>
        <taxon>Corynespora</taxon>
    </lineage>
</organism>
<dbReference type="AlphaFoldDB" id="A0A2T2P903"/>
<keyword evidence="4" id="KW-0554">One-carbon metabolism</keyword>
<feature type="domain" description="DHFR" evidence="8">
    <location>
        <begin position="7"/>
        <end position="217"/>
    </location>
</feature>
<protein>
    <recommendedName>
        <fullName evidence="3">Dihydrofolate reductase</fullName>
        <ecNumber evidence="2">1.5.1.3</ecNumber>
    </recommendedName>
</protein>
<accession>A0A2T2P903</accession>
<dbReference type="GO" id="GO:0004146">
    <property type="term" value="F:dihydrofolate reductase activity"/>
    <property type="evidence" value="ECO:0007669"/>
    <property type="project" value="UniProtKB-EC"/>
</dbReference>
<dbReference type="InterPro" id="IPR012259">
    <property type="entry name" value="DHFR"/>
</dbReference>
<dbReference type="STRING" id="1448308.A0A2T2P903"/>
<dbReference type="PANTHER" id="PTHR48069:SF3">
    <property type="entry name" value="DIHYDROFOLATE REDUCTASE"/>
    <property type="match status" value="1"/>
</dbReference>
<dbReference type="InterPro" id="IPR017925">
    <property type="entry name" value="DHFR_CS"/>
</dbReference>
<evidence type="ECO:0000256" key="7">
    <source>
        <dbReference type="RuleBase" id="RU004474"/>
    </source>
</evidence>
<dbReference type="SUPFAM" id="SSF53597">
    <property type="entry name" value="Dihydrofolate reductase-like"/>
    <property type="match status" value="1"/>
</dbReference>
<dbReference type="InterPro" id="IPR024072">
    <property type="entry name" value="DHFR-like_dom_sf"/>
</dbReference>
<evidence type="ECO:0000256" key="6">
    <source>
        <dbReference type="ARBA" id="ARBA00023002"/>
    </source>
</evidence>
<dbReference type="PROSITE" id="PS51330">
    <property type="entry name" value="DHFR_2"/>
    <property type="match status" value="1"/>
</dbReference>
<dbReference type="GO" id="GO:0046654">
    <property type="term" value="P:tetrahydrofolate biosynthetic process"/>
    <property type="evidence" value="ECO:0007669"/>
    <property type="project" value="UniProtKB-UniPathway"/>
</dbReference>
<evidence type="ECO:0000259" key="8">
    <source>
        <dbReference type="PROSITE" id="PS51330"/>
    </source>
</evidence>
<dbReference type="GO" id="GO:0050661">
    <property type="term" value="F:NADP binding"/>
    <property type="evidence" value="ECO:0007669"/>
    <property type="project" value="InterPro"/>
</dbReference>
<dbReference type="PANTHER" id="PTHR48069">
    <property type="entry name" value="DIHYDROFOLATE REDUCTASE"/>
    <property type="match status" value="1"/>
</dbReference>
<keyword evidence="5" id="KW-0521">NADP</keyword>